<keyword evidence="5" id="KW-0479">Metal-binding</keyword>
<reference evidence="15" key="1">
    <citation type="submission" date="2016-10" db="EMBL/GenBank/DDBJ databases">
        <authorList>
            <person name="Varghese N."/>
            <person name="Submissions S."/>
        </authorList>
    </citation>
    <scope>NUCLEOTIDE SEQUENCE [LARGE SCALE GENOMIC DNA]</scope>
    <source>
        <strain evidence="15">DSM 241</strain>
    </source>
</reference>
<keyword evidence="10" id="KW-0324">Glycolysis</keyword>
<dbReference type="Gene3D" id="3.20.20.60">
    <property type="entry name" value="Phosphoenolpyruvate-binding domains"/>
    <property type="match status" value="2"/>
</dbReference>
<evidence type="ECO:0000256" key="6">
    <source>
        <dbReference type="ARBA" id="ARBA00022741"/>
    </source>
</evidence>
<dbReference type="InterPro" id="IPR011037">
    <property type="entry name" value="Pyrv_Knase-like_insert_dom_sf"/>
</dbReference>
<evidence type="ECO:0000256" key="2">
    <source>
        <dbReference type="ARBA" id="ARBA00008663"/>
    </source>
</evidence>
<dbReference type="GO" id="GO:0030955">
    <property type="term" value="F:potassium ion binding"/>
    <property type="evidence" value="ECO:0007669"/>
    <property type="project" value="InterPro"/>
</dbReference>
<dbReference type="EC" id="2.7.1.40" evidence="3"/>
<evidence type="ECO:0000256" key="4">
    <source>
        <dbReference type="ARBA" id="ARBA00022679"/>
    </source>
</evidence>
<evidence type="ECO:0000256" key="3">
    <source>
        <dbReference type="ARBA" id="ARBA00012142"/>
    </source>
</evidence>
<accession>A0A1H7P3V6</accession>
<dbReference type="STRING" id="1396821.SAMN05444515_11345"/>
<dbReference type="OrthoDB" id="9812123at2"/>
<organism evidence="14 15">
    <name type="scientific">Ectothiorhodospira marina</name>
    <dbReference type="NCBI Taxonomy" id="1396821"/>
    <lineage>
        <taxon>Bacteria</taxon>
        <taxon>Pseudomonadati</taxon>
        <taxon>Pseudomonadota</taxon>
        <taxon>Gammaproteobacteria</taxon>
        <taxon>Chromatiales</taxon>
        <taxon>Ectothiorhodospiraceae</taxon>
        <taxon>Ectothiorhodospira</taxon>
    </lineage>
</organism>
<dbReference type="GO" id="GO:0000287">
    <property type="term" value="F:magnesium ion binding"/>
    <property type="evidence" value="ECO:0007669"/>
    <property type="project" value="InterPro"/>
</dbReference>
<sequence length="650" mass="70442">MPDPVSHIPLTSTPVGDGAASPSTPGAGDAPRTDSLEGLRDALFGLRAEVLLGGQRRLQRFSQDYPGDIPLSARNLAHYLALRSLDLRPIQRGLARQGLSSLGRTEAHVLASINQVTRRLAQLTGHEIGALNEEPAIDYDTGETTLQDNADQLFGAPSGARQVRIMVTLPSAAAVNPQLVEELMEEGMDCARINCAHDGPQAWAAMLKHLRAAEAALGRPCTVLMDLAGHKLRTGPLDFKPAITHIKPLRNLLGRVTEPAHVHLLPEGSAQDPVQTRGQYAFSLPKATLEGLQSVDELRFRDTRGKARVLRLREPLPGGGWLATLDQGAYVSDETELVLERPDANGRRARLESLRLGWLTRESVNIRLYKGCRLHLTRASLPGRPAQVSDAGQVIRCAHIACSTPEALDLLEVGQPVWIDDGKIGGQVESVDEGGVHVRITHCRPQGSRLRADKGLNFPGARLNLPPLSAQDLQDLDFVAAHADLVGYSFVESRQDMVALMDALACRGGAGLGVVAKIETRRALENLSEIILATLGRHRLGVMIARGDLAVEIGGERLAEIQEEILWLCEAAHVPVIWATQVLETLAKTGTISRPELTDAAMAGRAECVMLNKGPYILEAVRTLNDILVRMQAHQHKKSSQLRALRLCAD</sequence>
<evidence type="ECO:0000256" key="7">
    <source>
        <dbReference type="ARBA" id="ARBA00022777"/>
    </source>
</evidence>
<dbReference type="RefSeq" id="WP_090254476.1">
    <property type="nucleotide sequence ID" value="NZ_FOAA01000013.1"/>
</dbReference>
<name>A0A1H7P3V6_9GAMM</name>
<dbReference type="InterPro" id="IPR015793">
    <property type="entry name" value="Pyrv_Knase_brl"/>
</dbReference>
<evidence type="ECO:0000259" key="13">
    <source>
        <dbReference type="Pfam" id="PF00224"/>
    </source>
</evidence>
<dbReference type="Pfam" id="PF00224">
    <property type="entry name" value="PK"/>
    <property type="match status" value="1"/>
</dbReference>
<evidence type="ECO:0000256" key="8">
    <source>
        <dbReference type="ARBA" id="ARBA00022840"/>
    </source>
</evidence>
<dbReference type="AlphaFoldDB" id="A0A1H7P3V6"/>
<keyword evidence="8" id="KW-0067">ATP-binding</keyword>
<keyword evidence="15" id="KW-1185">Reference proteome</keyword>
<evidence type="ECO:0000256" key="9">
    <source>
        <dbReference type="ARBA" id="ARBA00022842"/>
    </source>
</evidence>
<gene>
    <name evidence="14" type="ORF">SAMN05444515_11345</name>
</gene>
<comment type="pathway">
    <text evidence="1">Carbohydrate degradation; glycolysis; pyruvate from D-glyceraldehyde 3-phosphate: step 5/5.</text>
</comment>
<dbReference type="Proteomes" id="UP000199256">
    <property type="component" value="Unassembled WGS sequence"/>
</dbReference>
<dbReference type="InterPro" id="IPR001697">
    <property type="entry name" value="Pyr_Knase"/>
</dbReference>
<keyword evidence="6" id="KW-0547">Nucleotide-binding</keyword>
<keyword evidence="11 14" id="KW-0670">Pyruvate</keyword>
<dbReference type="GO" id="GO:0005524">
    <property type="term" value="F:ATP binding"/>
    <property type="evidence" value="ECO:0007669"/>
    <property type="project" value="UniProtKB-KW"/>
</dbReference>
<keyword evidence="9" id="KW-0460">Magnesium</keyword>
<dbReference type="GO" id="GO:0004743">
    <property type="term" value="F:pyruvate kinase activity"/>
    <property type="evidence" value="ECO:0007669"/>
    <property type="project" value="UniProtKB-EC"/>
</dbReference>
<keyword evidence="7 14" id="KW-0418">Kinase</keyword>
<dbReference type="EMBL" id="FOAA01000013">
    <property type="protein sequence ID" value="SEL30540.1"/>
    <property type="molecule type" value="Genomic_DNA"/>
</dbReference>
<evidence type="ECO:0000256" key="1">
    <source>
        <dbReference type="ARBA" id="ARBA00004997"/>
    </source>
</evidence>
<feature type="domain" description="Pyruvate kinase barrel" evidence="13">
    <location>
        <begin position="401"/>
        <end position="612"/>
    </location>
</feature>
<evidence type="ECO:0000256" key="11">
    <source>
        <dbReference type="ARBA" id="ARBA00023317"/>
    </source>
</evidence>
<dbReference type="PANTHER" id="PTHR11817">
    <property type="entry name" value="PYRUVATE KINASE"/>
    <property type="match status" value="1"/>
</dbReference>
<feature type="region of interest" description="Disordered" evidence="12">
    <location>
        <begin position="1"/>
        <end position="33"/>
    </location>
</feature>
<keyword evidence="4" id="KW-0808">Transferase</keyword>
<dbReference type="GO" id="GO:0016301">
    <property type="term" value="F:kinase activity"/>
    <property type="evidence" value="ECO:0007669"/>
    <property type="project" value="UniProtKB-KW"/>
</dbReference>
<evidence type="ECO:0000256" key="10">
    <source>
        <dbReference type="ARBA" id="ARBA00023152"/>
    </source>
</evidence>
<dbReference type="SUPFAM" id="SSF51621">
    <property type="entry name" value="Phosphoenolpyruvate/pyruvate domain"/>
    <property type="match status" value="1"/>
</dbReference>
<comment type="similarity">
    <text evidence="2">Belongs to the pyruvate kinase family.</text>
</comment>
<dbReference type="NCBIfam" id="NF011314">
    <property type="entry name" value="PRK14725.1"/>
    <property type="match status" value="1"/>
</dbReference>
<dbReference type="SUPFAM" id="SSF50800">
    <property type="entry name" value="PK beta-barrel domain-like"/>
    <property type="match status" value="1"/>
</dbReference>
<evidence type="ECO:0000313" key="15">
    <source>
        <dbReference type="Proteomes" id="UP000199256"/>
    </source>
</evidence>
<dbReference type="InterPro" id="IPR015813">
    <property type="entry name" value="Pyrv/PenolPyrv_kinase-like_dom"/>
</dbReference>
<evidence type="ECO:0000313" key="14">
    <source>
        <dbReference type="EMBL" id="SEL30540.1"/>
    </source>
</evidence>
<dbReference type="InterPro" id="IPR040442">
    <property type="entry name" value="Pyrv_kinase-like_dom_sf"/>
</dbReference>
<proteinExistence type="inferred from homology"/>
<evidence type="ECO:0000256" key="5">
    <source>
        <dbReference type="ARBA" id="ARBA00022723"/>
    </source>
</evidence>
<evidence type="ECO:0000256" key="12">
    <source>
        <dbReference type="SAM" id="MobiDB-lite"/>
    </source>
</evidence>
<dbReference type="UniPathway" id="UPA00109">
    <property type="reaction ID" value="UER00188"/>
</dbReference>
<protein>
    <recommendedName>
        <fullName evidence="3">pyruvate kinase</fullName>
        <ecNumber evidence="3">2.7.1.40</ecNumber>
    </recommendedName>
</protein>